<dbReference type="GO" id="GO:0003700">
    <property type="term" value="F:DNA-binding transcription factor activity"/>
    <property type="evidence" value="ECO:0007669"/>
    <property type="project" value="InterPro"/>
</dbReference>
<dbReference type="Gene3D" id="3.40.190.10">
    <property type="entry name" value="Periplasmic binding protein-like II"/>
    <property type="match status" value="2"/>
</dbReference>
<evidence type="ECO:0000256" key="4">
    <source>
        <dbReference type="ARBA" id="ARBA00023163"/>
    </source>
</evidence>
<dbReference type="PANTHER" id="PTHR30427:SF1">
    <property type="entry name" value="TRANSCRIPTIONAL ACTIVATOR PROTEIN LYSR"/>
    <property type="match status" value="1"/>
</dbReference>
<comment type="similarity">
    <text evidence="1">Belongs to the LysR transcriptional regulatory family.</text>
</comment>
<gene>
    <name evidence="6" type="ORF">FKG95_22580</name>
</gene>
<dbReference type="PROSITE" id="PS50931">
    <property type="entry name" value="HTH_LYSR"/>
    <property type="match status" value="1"/>
</dbReference>
<accession>A0A545TES0</accession>
<dbReference type="InterPro" id="IPR036388">
    <property type="entry name" value="WH-like_DNA-bd_sf"/>
</dbReference>
<keyword evidence="7" id="KW-1185">Reference proteome</keyword>
<organism evidence="6 7">
    <name type="scientific">Denitrobaculum tricleocarpae</name>
    <dbReference type="NCBI Taxonomy" id="2591009"/>
    <lineage>
        <taxon>Bacteria</taxon>
        <taxon>Pseudomonadati</taxon>
        <taxon>Pseudomonadota</taxon>
        <taxon>Alphaproteobacteria</taxon>
        <taxon>Rhodospirillales</taxon>
        <taxon>Rhodospirillaceae</taxon>
        <taxon>Denitrobaculum</taxon>
    </lineage>
</organism>
<dbReference type="InterPro" id="IPR005119">
    <property type="entry name" value="LysR_subst-bd"/>
</dbReference>
<sequence>MNLKQMSAFREVMLTGSVSEAARNLNRTQPSISHMISGLEDELGMRLFERQRGRLHPVPEAQYLFKECTDVLNRISSVSQNMQRMKTMESGELKIVSMPGPATVILPELICQHLGTKPEVKATLLSRSSDAVQQLVGSQQFDLGIADHDPARTIEASLVSAETFFFDCICAVPAEDPLADLPVITPAELSGKPLATLFTEHRSHILTRRAFEAEGQSLNVRFVGQFFHPLLTYVEQEFACAIIDPVTAESWLSRAAQPNSIVFRPFAPAIEFGIDLLTPAYRPASLLAGSFADRLIEVFMKIGARRMGQGSSGEAVA</sequence>
<feature type="domain" description="HTH lysR-type" evidence="5">
    <location>
        <begin position="1"/>
        <end position="58"/>
    </location>
</feature>
<dbReference type="Gene3D" id="1.10.10.10">
    <property type="entry name" value="Winged helix-like DNA-binding domain superfamily/Winged helix DNA-binding domain"/>
    <property type="match status" value="1"/>
</dbReference>
<evidence type="ECO:0000313" key="6">
    <source>
        <dbReference type="EMBL" id="TQV75712.1"/>
    </source>
</evidence>
<evidence type="ECO:0000259" key="5">
    <source>
        <dbReference type="PROSITE" id="PS50931"/>
    </source>
</evidence>
<dbReference type="PANTHER" id="PTHR30427">
    <property type="entry name" value="TRANSCRIPTIONAL ACTIVATOR PROTEIN LYSR"/>
    <property type="match status" value="1"/>
</dbReference>
<comment type="caution">
    <text evidence="6">The sequence shown here is derived from an EMBL/GenBank/DDBJ whole genome shotgun (WGS) entry which is preliminary data.</text>
</comment>
<dbReference type="Proteomes" id="UP000315252">
    <property type="component" value="Unassembled WGS sequence"/>
</dbReference>
<dbReference type="OrthoDB" id="8479870at2"/>
<proteinExistence type="inferred from homology"/>
<dbReference type="RefSeq" id="WP_142898701.1">
    <property type="nucleotide sequence ID" value="NZ_ML660060.1"/>
</dbReference>
<reference evidence="6 7" key="1">
    <citation type="submission" date="2019-06" db="EMBL/GenBank/DDBJ databases">
        <title>Whole genome sequence for Rhodospirillaceae sp. R148.</title>
        <authorList>
            <person name="Wang G."/>
        </authorList>
    </citation>
    <scope>NUCLEOTIDE SEQUENCE [LARGE SCALE GENOMIC DNA]</scope>
    <source>
        <strain evidence="6 7">R148</strain>
    </source>
</reference>
<keyword evidence="4" id="KW-0804">Transcription</keyword>
<dbReference type="Pfam" id="PF00126">
    <property type="entry name" value="HTH_1"/>
    <property type="match status" value="1"/>
</dbReference>
<evidence type="ECO:0000313" key="7">
    <source>
        <dbReference type="Proteomes" id="UP000315252"/>
    </source>
</evidence>
<protein>
    <submittedName>
        <fullName evidence="6">LysR family transcriptional regulator</fullName>
    </submittedName>
</protein>
<name>A0A545TES0_9PROT</name>
<dbReference type="SUPFAM" id="SSF53850">
    <property type="entry name" value="Periplasmic binding protein-like II"/>
    <property type="match status" value="1"/>
</dbReference>
<evidence type="ECO:0000256" key="1">
    <source>
        <dbReference type="ARBA" id="ARBA00009437"/>
    </source>
</evidence>
<dbReference type="GO" id="GO:0010628">
    <property type="term" value="P:positive regulation of gene expression"/>
    <property type="evidence" value="ECO:0007669"/>
    <property type="project" value="TreeGrafter"/>
</dbReference>
<dbReference type="AlphaFoldDB" id="A0A545TES0"/>
<evidence type="ECO:0000256" key="2">
    <source>
        <dbReference type="ARBA" id="ARBA00023015"/>
    </source>
</evidence>
<dbReference type="InterPro" id="IPR036390">
    <property type="entry name" value="WH_DNA-bd_sf"/>
</dbReference>
<keyword evidence="3" id="KW-0238">DNA-binding</keyword>
<dbReference type="PRINTS" id="PR00039">
    <property type="entry name" value="HTHLYSR"/>
</dbReference>
<dbReference type="SUPFAM" id="SSF46785">
    <property type="entry name" value="Winged helix' DNA-binding domain"/>
    <property type="match status" value="1"/>
</dbReference>
<keyword evidence="2" id="KW-0805">Transcription regulation</keyword>
<dbReference type="Pfam" id="PF03466">
    <property type="entry name" value="LysR_substrate"/>
    <property type="match status" value="1"/>
</dbReference>
<evidence type="ECO:0000256" key="3">
    <source>
        <dbReference type="ARBA" id="ARBA00023125"/>
    </source>
</evidence>
<dbReference type="GO" id="GO:0043565">
    <property type="term" value="F:sequence-specific DNA binding"/>
    <property type="evidence" value="ECO:0007669"/>
    <property type="project" value="TreeGrafter"/>
</dbReference>
<dbReference type="InterPro" id="IPR000847">
    <property type="entry name" value="LysR_HTH_N"/>
</dbReference>
<dbReference type="EMBL" id="VHSH01000009">
    <property type="protein sequence ID" value="TQV75712.1"/>
    <property type="molecule type" value="Genomic_DNA"/>
</dbReference>